<dbReference type="RefSeq" id="WP_369330550.1">
    <property type="nucleotide sequence ID" value="NZ_JAULBC010000005.1"/>
</dbReference>
<dbReference type="HAMAP" id="MF_00009">
    <property type="entry name" value="Endoribonucl_YbeY"/>
    <property type="match status" value="1"/>
</dbReference>
<proteinExistence type="inferred from homology"/>
<evidence type="ECO:0000256" key="7">
    <source>
        <dbReference type="HAMAP-Rule" id="MF_00009"/>
    </source>
</evidence>
<evidence type="ECO:0000256" key="1">
    <source>
        <dbReference type="ARBA" id="ARBA00010875"/>
    </source>
</evidence>
<comment type="caution">
    <text evidence="8">The sequence shown here is derived from an EMBL/GenBank/DDBJ whole genome shotgun (WGS) entry which is preliminary data.</text>
</comment>
<evidence type="ECO:0000256" key="3">
    <source>
        <dbReference type="ARBA" id="ARBA00022723"/>
    </source>
</evidence>
<dbReference type="EMBL" id="JAULBC010000005">
    <property type="protein sequence ID" value="MEX6689142.1"/>
    <property type="molecule type" value="Genomic_DNA"/>
</dbReference>
<keyword evidence="6 7" id="KW-0862">Zinc</keyword>
<evidence type="ECO:0000313" key="8">
    <source>
        <dbReference type="EMBL" id="MEX6689142.1"/>
    </source>
</evidence>
<comment type="function">
    <text evidence="7">Single strand-specific metallo-endoribonuclease involved in late-stage 70S ribosome quality control and in maturation of the 3' terminus of the 16S rRNA.</text>
</comment>
<evidence type="ECO:0000256" key="4">
    <source>
        <dbReference type="ARBA" id="ARBA00022759"/>
    </source>
</evidence>
<organism evidence="8 9">
    <name type="scientific">Danxiaibacter flavus</name>
    <dbReference type="NCBI Taxonomy" id="3049108"/>
    <lineage>
        <taxon>Bacteria</taxon>
        <taxon>Pseudomonadati</taxon>
        <taxon>Bacteroidota</taxon>
        <taxon>Chitinophagia</taxon>
        <taxon>Chitinophagales</taxon>
        <taxon>Chitinophagaceae</taxon>
        <taxon>Danxiaibacter</taxon>
    </lineage>
</organism>
<accession>A0ABV3ZGW7</accession>
<dbReference type="PANTHER" id="PTHR46986:SF1">
    <property type="entry name" value="ENDORIBONUCLEASE YBEY, CHLOROPLASTIC"/>
    <property type="match status" value="1"/>
</dbReference>
<feature type="binding site" evidence="7">
    <location>
        <position position="109"/>
    </location>
    <ligand>
        <name>Zn(2+)</name>
        <dbReference type="ChEBI" id="CHEBI:29105"/>
        <note>catalytic</note>
    </ligand>
</feature>
<name>A0ABV3ZGW7_9BACT</name>
<dbReference type="SUPFAM" id="SSF55486">
    <property type="entry name" value="Metalloproteases ('zincins'), catalytic domain"/>
    <property type="match status" value="1"/>
</dbReference>
<comment type="subcellular location">
    <subcellularLocation>
        <location evidence="7">Cytoplasm</location>
    </subcellularLocation>
</comment>
<keyword evidence="5 7" id="KW-0378">Hydrolase</keyword>
<evidence type="ECO:0000256" key="5">
    <source>
        <dbReference type="ARBA" id="ARBA00022801"/>
    </source>
</evidence>
<keyword evidence="4 7" id="KW-0255">Endonuclease</keyword>
<keyword evidence="9" id="KW-1185">Reference proteome</keyword>
<dbReference type="InterPro" id="IPR002036">
    <property type="entry name" value="YbeY"/>
</dbReference>
<evidence type="ECO:0000256" key="6">
    <source>
        <dbReference type="ARBA" id="ARBA00022833"/>
    </source>
</evidence>
<keyword evidence="7" id="KW-0690">Ribosome biogenesis</keyword>
<keyword evidence="2 7" id="KW-0540">Nuclease</keyword>
<dbReference type="Gene3D" id="3.40.390.30">
    <property type="entry name" value="Metalloproteases ('zincins'), catalytic domain"/>
    <property type="match status" value="1"/>
</dbReference>
<sequence>MSKKVTFNYADAKLNLSDKNRVKEFVETIFKKERRKLEAINYVFCSDEFLLTINKEHLQHDYYTDIITFDLSETSEIVAEVYISVDRIKDNAKQLKTPFNEEALRVIFHGALHLCGYKDKKKEEVQLMRSKEDYYINLYSR</sequence>
<comment type="similarity">
    <text evidence="1 7">Belongs to the endoribonuclease YbeY family.</text>
</comment>
<keyword evidence="3 7" id="KW-0479">Metal-binding</keyword>
<dbReference type="NCBIfam" id="TIGR00043">
    <property type="entry name" value="rRNA maturation RNase YbeY"/>
    <property type="match status" value="1"/>
</dbReference>
<dbReference type="Pfam" id="PF02130">
    <property type="entry name" value="YbeY"/>
    <property type="match status" value="1"/>
</dbReference>
<dbReference type="PANTHER" id="PTHR46986">
    <property type="entry name" value="ENDORIBONUCLEASE YBEY, CHLOROPLASTIC"/>
    <property type="match status" value="1"/>
</dbReference>
<dbReference type="InterPro" id="IPR023091">
    <property type="entry name" value="MetalPrtase_cat_dom_sf_prd"/>
</dbReference>
<gene>
    <name evidence="7 8" type="primary">ybeY</name>
    <name evidence="8" type="ORF">QTN47_16655</name>
</gene>
<feature type="binding site" evidence="7">
    <location>
        <position position="119"/>
    </location>
    <ligand>
        <name>Zn(2+)</name>
        <dbReference type="ChEBI" id="CHEBI:29105"/>
        <note>catalytic</note>
    </ligand>
</feature>
<comment type="cofactor">
    <cofactor evidence="7">
        <name>Zn(2+)</name>
        <dbReference type="ChEBI" id="CHEBI:29105"/>
    </cofactor>
    <text evidence="7">Binds 1 zinc ion.</text>
</comment>
<evidence type="ECO:0000313" key="9">
    <source>
        <dbReference type="Proteomes" id="UP001560573"/>
    </source>
</evidence>
<reference evidence="8 9" key="1">
    <citation type="submission" date="2023-07" db="EMBL/GenBank/DDBJ databases">
        <authorList>
            <person name="Lian W.-H."/>
        </authorList>
    </citation>
    <scope>NUCLEOTIDE SEQUENCE [LARGE SCALE GENOMIC DNA]</scope>
    <source>
        <strain evidence="8 9">SYSU DXS3180</strain>
    </source>
</reference>
<protein>
    <recommendedName>
        <fullName evidence="7">Endoribonuclease YbeY</fullName>
        <ecNumber evidence="7">3.1.-.-</ecNumber>
    </recommendedName>
</protein>
<feature type="binding site" evidence="7">
    <location>
        <position position="113"/>
    </location>
    <ligand>
        <name>Zn(2+)</name>
        <dbReference type="ChEBI" id="CHEBI:29105"/>
        <note>catalytic</note>
    </ligand>
</feature>
<keyword evidence="7" id="KW-0963">Cytoplasm</keyword>
<dbReference type="EC" id="3.1.-.-" evidence="7"/>
<evidence type="ECO:0000256" key="2">
    <source>
        <dbReference type="ARBA" id="ARBA00022722"/>
    </source>
</evidence>
<dbReference type="Proteomes" id="UP001560573">
    <property type="component" value="Unassembled WGS sequence"/>
</dbReference>
<keyword evidence="7" id="KW-0698">rRNA processing</keyword>